<sequence length="467" mass="46343">MPGMPTGAAKAGRAAASSSSSSSSLAAAVACSATPPAVPSAPAGDDSAAASATAATAGSAADVSAGGTPRLALQPAPSAAPDAASSASQQAEQPVRTLRTQPARAASSPAVAADVPPPLAWVPAILVTDCWLNRKYRLANPGTLLASPDTIAYARGAEPRPAEPDGIDASAEPPHQQRLYEAVVLAKRAWGVGPSGLPAGSAGGAAGAGGATGGSSGAASDASAAAAAAGVGAAPDGALLRAAPLAPFAAVRRPSRRIAVDALNRALADGFTAEGRPKPRRARRSDAGRPRAGRRGKGGRRSVRGGEGGSSDDDDDDDDDSVFDVPVGTVHPRFATVTPRGMAAAKAAAASARAAGGGKWSNAGSQSALGSAAQAAASSTSTPAGSVTEPMESSASFEFAFILRDMRRPLCGRPVTASLPVSKSELAWTYENTGCLQVPGHGIEDSDSDDVRERDEVVKRLARTMQQ</sequence>
<reference evidence="2" key="1">
    <citation type="submission" date="2021-01" db="EMBL/GenBank/DDBJ databases">
        <authorList>
            <person name="Corre E."/>
            <person name="Pelletier E."/>
            <person name="Niang G."/>
            <person name="Scheremetjew M."/>
            <person name="Finn R."/>
            <person name="Kale V."/>
            <person name="Holt S."/>
            <person name="Cochrane G."/>
            <person name="Meng A."/>
            <person name="Brown T."/>
            <person name="Cohen L."/>
        </authorList>
    </citation>
    <scope>NUCLEOTIDE SEQUENCE</scope>
    <source>
        <strain evidence="2">E4-10</strain>
    </source>
</reference>
<feature type="region of interest" description="Disordered" evidence="1">
    <location>
        <begin position="271"/>
        <end position="327"/>
    </location>
</feature>
<feature type="compositionally biased region" description="Acidic residues" evidence="1">
    <location>
        <begin position="310"/>
        <end position="322"/>
    </location>
</feature>
<protein>
    <submittedName>
        <fullName evidence="2">Uncharacterized protein</fullName>
    </submittedName>
</protein>
<feature type="compositionally biased region" description="Basic residues" evidence="1">
    <location>
        <begin position="291"/>
        <end position="303"/>
    </location>
</feature>
<name>A0A7S0JXA3_CAFRO</name>
<dbReference type="AlphaFoldDB" id="A0A7S0JXA3"/>
<gene>
    <name evidence="2" type="ORF">CROE0942_LOCUS6913</name>
</gene>
<evidence type="ECO:0000256" key="1">
    <source>
        <dbReference type="SAM" id="MobiDB-lite"/>
    </source>
</evidence>
<evidence type="ECO:0000313" key="2">
    <source>
        <dbReference type="EMBL" id="CAD8562536.1"/>
    </source>
</evidence>
<feature type="region of interest" description="Disordered" evidence="1">
    <location>
        <begin position="25"/>
        <end position="113"/>
    </location>
</feature>
<proteinExistence type="predicted"/>
<dbReference type="EMBL" id="HBET01010083">
    <property type="protein sequence ID" value="CAD8562536.1"/>
    <property type="molecule type" value="Transcribed_RNA"/>
</dbReference>
<feature type="compositionally biased region" description="Low complexity" evidence="1">
    <location>
        <begin position="25"/>
        <end position="94"/>
    </location>
</feature>
<feature type="compositionally biased region" description="Low complexity" evidence="1">
    <location>
        <begin position="102"/>
        <end position="113"/>
    </location>
</feature>
<accession>A0A7S0JXA3</accession>
<organism evidence="2">
    <name type="scientific">Cafeteria roenbergensis</name>
    <name type="common">Marine flagellate</name>
    <dbReference type="NCBI Taxonomy" id="33653"/>
    <lineage>
        <taxon>Eukaryota</taxon>
        <taxon>Sar</taxon>
        <taxon>Stramenopiles</taxon>
        <taxon>Bigyra</taxon>
        <taxon>Opalozoa</taxon>
        <taxon>Bicosoecida</taxon>
        <taxon>Cafeteriaceae</taxon>
        <taxon>Cafeteria</taxon>
    </lineage>
</organism>